<evidence type="ECO:0000313" key="3">
    <source>
        <dbReference type="Proteomes" id="UP000274429"/>
    </source>
</evidence>
<evidence type="ECO:0000256" key="1">
    <source>
        <dbReference type="SAM" id="MobiDB-lite"/>
    </source>
</evidence>
<name>A0A0R3XAF3_HYDTA</name>
<keyword evidence="3" id="KW-1185">Reference proteome</keyword>
<reference evidence="2 3" key="2">
    <citation type="submission" date="2018-11" db="EMBL/GenBank/DDBJ databases">
        <authorList>
            <consortium name="Pathogen Informatics"/>
        </authorList>
    </citation>
    <scope>NUCLEOTIDE SEQUENCE [LARGE SCALE GENOMIC DNA]</scope>
</reference>
<sequence>MATTDAATERAAVAKSMDEGADALGAVITEVEVEDDVSVELFLEYILCAHTPVHIMLSALVWGAERQNEECREGKIIDGRSNSSHNIDVQSKSRLV</sequence>
<evidence type="ECO:0000313" key="2">
    <source>
        <dbReference type="EMBL" id="VDM35493.1"/>
    </source>
</evidence>
<accession>A0A0R3XAF3</accession>
<proteinExistence type="predicted"/>
<gene>
    <name evidence="2" type="ORF">TTAC_LOCUS10513</name>
</gene>
<dbReference type="Proteomes" id="UP000274429">
    <property type="component" value="Unassembled WGS sequence"/>
</dbReference>
<dbReference type="EMBL" id="UYWX01021787">
    <property type="protein sequence ID" value="VDM35493.1"/>
    <property type="molecule type" value="Genomic_DNA"/>
</dbReference>
<dbReference type="AlphaFoldDB" id="A0A0R3XAF3"/>
<dbReference type="WBParaSite" id="TTAC_0001053001-mRNA-1">
    <property type="protein sequence ID" value="TTAC_0001053001-mRNA-1"/>
    <property type="gene ID" value="TTAC_0001053001"/>
</dbReference>
<feature type="compositionally biased region" description="Polar residues" evidence="1">
    <location>
        <begin position="80"/>
        <end position="96"/>
    </location>
</feature>
<reference evidence="4" key="1">
    <citation type="submission" date="2017-02" db="UniProtKB">
        <authorList>
            <consortium name="WormBaseParasite"/>
        </authorList>
    </citation>
    <scope>IDENTIFICATION</scope>
</reference>
<evidence type="ECO:0000313" key="4">
    <source>
        <dbReference type="WBParaSite" id="TTAC_0001053001-mRNA-1"/>
    </source>
</evidence>
<feature type="region of interest" description="Disordered" evidence="1">
    <location>
        <begin position="77"/>
        <end position="96"/>
    </location>
</feature>
<organism evidence="4">
    <name type="scientific">Hydatigena taeniaeformis</name>
    <name type="common">Feline tapeworm</name>
    <name type="synonym">Taenia taeniaeformis</name>
    <dbReference type="NCBI Taxonomy" id="6205"/>
    <lineage>
        <taxon>Eukaryota</taxon>
        <taxon>Metazoa</taxon>
        <taxon>Spiralia</taxon>
        <taxon>Lophotrochozoa</taxon>
        <taxon>Platyhelminthes</taxon>
        <taxon>Cestoda</taxon>
        <taxon>Eucestoda</taxon>
        <taxon>Cyclophyllidea</taxon>
        <taxon>Taeniidae</taxon>
        <taxon>Hydatigera</taxon>
    </lineage>
</organism>
<protein>
    <submittedName>
        <fullName evidence="2 4">Uncharacterized protein</fullName>
    </submittedName>
</protein>